<keyword evidence="2" id="KW-1185">Reference proteome</keyword>
<accession>A0ACB7GTC0</accession>
<name>A0ACB7GTC0_MANES</name>
<evidence type="ECO:0000313" key="1">
    <source>
        <dbReference type="EMBL" id="KAG8643200.1"/>
    </source>
</evidence>
<feature type="non-terminal residue" evidence="1">
    <location>
        <position position="1"/>
    </location>
</feature>
<dbReference type="EMBL" id="CM004397">
    <property type="protein sequence ID" value="KAG8643200.1"/>
    <property type="molecule type" value="Genomic_DNA"/>
</dbReference>
<organism evidence="1 2">
    <name type="scientific">Manihot esculenta</name>
    <name type="common">Cassava</name>
    <name type="synonym">Jatropha manihot</name>
    <dbReference type="NCBI Taxonomy" id="3983"/>
    <lineage>
        <taxon>Eukaryota</taxon>
        <taxon>Viridiplantae</taxon>
        <taxon>Streptophyta</taxon>
        <taxon>Embryophyta</taxon>
        <taxon>Tracheophyta</taxon>
        <taxon>Spermatophyta</taxon>
        <taxon>Magnoliopsida</taxon>
        <taxon>eudicotyledons</taxon>
        <taxon>Gunneridae</taxon>
        <taxon>Pentapetalae</taxon>
        <taxon>rosids</taxon>
        <taxon>fabids</taxon>
        <taxon>Malpighiales</taxon>
        <taxon>Euphorbiaceae</taxon>
        <taxon>Crotonoideae</taxon>
        <taxon>Manihoteae</taxon>
        <taxon>Manihot</taxon>
    </lineage>
</organism>
<proteinExistence type="predicted"/>
<gene>
    <name evidence="1" type="ORF">MANES_11G016266v8</name>
</gene>
<protein>
    <submittedName>
        <fullName evidence="1">Uncharacterized protein</fullName>
    </submittedName>
</protein>
<dbReference type="Proteomes" id="UP000091857">
    <property type="component" value="Chromosome 11"/>
</dbReference>
<comment type="caution">
    <text evidence="1">The sequence shown here is derived from an EMBL/GenBank/DDBJ whole genome shotgun (WGS) entry which is preliminary data.</text>
</comment>
<evidence type="ECO:0000313" key="2">
    <source>
        <dbReference type="Proteomes" id="UP000091857"/>
    </source>
</evidence>
<feature type="non-terminal residue" evidence="1">
    <location>
        <position position="196"/>
    </location>
</feature>
<reference evidence="2" key="1">
    <citation type="journal article" date="2016" name="Nat. Biotechnol.">
        <title>Sequencing wild and cultivated cassava and related species reveals extensive interspecific hybridization and genetic diversity.</title>
        <authorList>
            <person name="Bredeson J.V."/>
            <person name="Lyons J.B."/>
            <person name="Prochnik S.E."/>
            <person name="Wu G.A."/>
            <person name="Ha C.M."/>
            <person name="Edsinger-Gonzales E."/>
            <person name="Grimwood J."/>
            <person name="Schmutz J."/>
            <person name="Rabbi I.Y."/>
            <person name="Egesi C."/>
            <person name="Nauluvula P."/>
            <person name="Lebot V."/>
            <person name="Ndunguru J."/>
            <person name="Mkamilo G."/>
            <person name="Bart R.S."/>
            <person name="Setter T.L."/>
            <person name="Gleadow R.M."/>
            <person name="Kulakow P."/>
            <person name="Ferguson M.E."/>
            <person name="Rounsley S."/>
            <person name="Rokhsar D.S."/>
        </authorList>
    </citation>
    <scope>NUCLEOTIDE SEQUENCE [LARGE SCALE GENOMIC DNA]</scope>
    <source>
        <strain evidence="2">cv. AM560-2</strain>
    </source>
</reference>
<sequence>GTTEGALQAKWQQNSGDKNKKWRGKKGAAGNSENAATESNSNTSSKGGKFPPCQHCGRKNYPHYKCWRKPDMRCRKCKKLGHAEIICKEKETQQQGEAQVATQQEPEQLFVASCFASKTSSKNWLVDSGCTNHMTNCEELFRELDKSASSRVRIGNGDYITVEGEGTVAIESPTGIKIISEVLYVLEIDQNLLSVG</sequence>